<dbReference type="OrthoDB" id="6703767at2759"/>
<dbReference type="AlphaFoldDB" id="A0A9N9STY2"/>
<dbReference type="Proteomes" id="UP001153709">
    <property type="component" value="Chromosome 2"/>
</dbReference>
<proteinExistence type="predicted"/>
<name>A0A9N9STY2_DIABA</name>
<protein>
    <submittedName>
        <fullName evidence="1">Uncharacterized protein</fullName>
    </submittedName>
</protein>
<dbReference type="EMBL" id="OU898277">
    <property type="protein sequence ID" value="CAG9829377.1"/>
    <property type="molecule type" value="Genomic_DNA"/>
</dbReference>
<accession>A0A9N9STY2</accession>
<keyword evidence="2" id="KW-1185">Reference proteome</keyword>
<evidence type="ECO:0000313" key="2">
    <source>
        <dbReference type="Proteomes" id="UP001153709"/>
    </source>
</evidence>
<sequence length="119" mass="13624">MLATTQQKQFDSCQFRVCEESEKFSYTGSIGDAIDNVRLKTSRSNVNIEAVHESIGENLGTSIRHRGQELQILRSSLQHILTEESLMTMHSEESSLNELVNIIVNKWILIFEAMKHIFI</sequence>
<organism evidence="1 2">
    <name type="scientific">Diabrotica balteata</name>
    <name type="common">Banded cucumber beetle</name>
    <dbReference type="NCBI Taxonomy" id="107213"/>
    <lineage>
        <taxon>Eukaryota</taxon>
        <taxon>Metazoa</taxon>
        <taxon>Ecdysozoa</taxon>
        <taxon>Arthropoda</taxon>
        <taxon>Hexapoda</taxon>
        <taxon>Insecta</taxon>
        <taxon>Pterygota</taxon>
        <taxon>Neoptera</taxon>
        <taxon>Endopterygota</taxon>
        <taxon>Coleoptera</taxon>
        <taxon>Polyphaga</taxon>
        <taxon>Cucujiformia</taxon>
        <taxon>Chrysomeloidea</taxon>
        <taxon>Chrysomelidae</taxon>
        <taxon>Galerucinae</taxon>
        <taxon>Diabroticina</taxon>
        <taxon>Diabroticites</taxon>
        <taxon>Diabrotica</taxon>
    </lineage>
</organism>
<evidence type="ECO:0000313" key="1">
    <source>
        <dbReference type="EMBL" id="CAG9829377.1"/>
    </source>
</evidence>
<reference evidence="1" key="1">
    <citation type="submission" date="2022-01" db="EMBL/GenBank/DDBJ databases">
        <authorList>
            <person name="King R."/>
        </authorList>
    </citation>
    <scope>NUCLEOTIDE SEQUENCE</scope>
</reference>
<gene>
    <name evidence="1" type="ORF">DIABBA_LOCUS3200</name>
</gene>